<dbReference type="PANTHER" id="PTHR47771">
    <property type="entry name" value="LD27203P-RELATED"/>
    <property type="match status" value="1"/>
</dbReference>
<feature type="region of interest" description="Disordered" evidence="2">
    <location>
        <begin position="530"/>
        <end position="551"/>
    </location>
</feature>
<organism evidence="4 5">
    <name type="scientific">Vibrio tapetis subsp. tapetis</name>
    <dbReference type="NCBI Taxonomy" id="1671868"/>
    <lineage>
        <taxon>Bacteria</taxon>
        <taxon>Pseudomonadati</taxon>
        <taxon>Pseudomonadota</taxon>
        <taxon>Gammaproteobacteria</taxon>
        <taxon>Vibrionales</taxon>
        <taxon>Vibrionaceae</taxon>
        <taxon>Vibrio</taxon>
    </lineage>
</organism>
<feature type="transmembrane region" description="Helical" evidence="3">
    <location>
        <begin position="78"/>
        <end position="98"/>
    </location>
</feature>
<name>A0A2N8ZMG6_9VIBR</name>
<feature type="coiled-coil region" evidence="1">
    <location>
        <begin position="148"/>
        <end position="216"/>
    </location>
</feature>
<protein>
    <submittedName>
        <fullName evidence="4">Adhesin-like protein</fullName>
    </submittedName>
</protein>
<keyword evidence="5" id="KW-1185">Reference proteome</keyword>
<feature type="transmembrane region" description="Helical" evidence="3">
    <location>
        <begin position="43"/>
        <end position="66"/>
    </location>
</feature>
<evidence type="ECO:0000256" key="1">
    <source>
        <dbReference type="SAM" id="Coils"/>
    </source>
</evidence>
<keyword evidence="3" id="KW-1133">Transmembrane helix</keyword>
<feature type="transmembrane region" description="Helical" evidence="3">
    <location>
        <begin position="278"/>
        <end position="302"/>
    </location>
</feature>
<reference evidence="4 5" key="1">
    <citation type="submission" date="2017-10" db="EMBL/GenBank/DDBJ databases">
        <authorList>
            <person name="Banno H."/>
            <person name="Chua N.-H."/>
        </authorList>
    </citation>
    <scope>NUCLEOTIDE SEQUENCE [LARGE SCALE GENOMIC DNA]</scope>
    <source>
        <strain evidence="4">Vibrio tapetis CECT4600</strain>
    </source>
</reference>
<keyword evidence="3" id="KW-0812">Transmembrane</keyword>
<dbReference type="RefSeq" id="WP_145958615.1">
    <property type="nucleotide sequence ID" value="NZ_LT960612.1"/>
</dbReference>
<dbReference type="Proteomes" id="UP000235828">
    <property type="component" value="Chromosome B"/>
</dbReference>
<dbReference type="PANTHER" id="PTHR47771:SF14">
    <property type="entry name" value="RH73259P"/>
    <property type="match status" value="1"/>
</dbReference>
<proteinExistence type="predicted"/>
<keyword evidence="3" id="KW-0472">Membrane</keyword>
<evidence type="ECO:0000256" key="3">
    <source>
        <dbReference type="SAM" id="Phobius"/>
    </source>
</evidence>
<dbReference type="KEGG" id="vta:B1479"/>
<gene>
    <name evidence="4" type="ORF">VTAP4600_B1479</name>
</gene>
<evidence type="ECO:0000313" key="5">
    <source>
        <dbReference type="Proteomes" id="UP000235828"/>
    </source>
</evidence>
<accession>A0A2N8ZMG6</accession>
<sequence>MFDLLKKHWPRHPLLRIVLLVMGFLVIAFNVKGYDELFHDDPWFGLASPFGILLGCAEIAVLLWTSAVISKWPEISRILKSVIFILVPAFAFLCYSGINSYLSSLATHEIRQVEEVRTRNSNNAAYLDTREKEVLTLREQLTLMRPEREELTAKIGDLNEKINIMSQAASERRLKALDCSAVADCRDSVASFEDQADRLRKELPNLYSNRDRLDKRIIKTEEDLDTVLKVIREQKLSDTEEINQHAGVESNFEMKKAAYEKVIRSSASLFGYIPKDPFGIFVGLVSGLIYPVYFILNLFIALDSPENIQARKERIGEKTIKKERKSTRIELLKKLVCIFRSRLLRKKKATLRKLDAAIKLRESRATRREALYNRMMQYFRVWAHRRTKAIEKEVVKTVEIPVEVEVDKIIEVPIEVEKVVEVVKEVTVEVEVEKTVEVIKEVTVEVEVEKTVEVIKEVPIEIRVEVPVEVDRIVEVPKEVPVFIEKIKKEPEPYFIKDPQVIIHERIIPVPADITGAELEALLNAQHELNRSQRDNEEEAHREHKQPLAAN</sequence>
<evidence type="ECO:0000256" key="2">
    <source>
        <dbReference type="SAM" id="MobiDB-lite"/>
    </source>
</evidence>
<dbReference type="OrthoDB" id="5876633at2"/>
<evidence type="ECO:0000313" key="4">
    <source>
        <dbReference type="EMBL" id="SON53090.1"/>
    </source>
</evidence>
<feature type="transmembrane region" description="Helical" evidence="3">
    <location>
        <begin position="14"/>
        <end position="31"/>
    </location>
</feature>
<dbReference type="EMBL" id="LT960612">
    <property type="protein sequence ID" value="SON53090.1"/>
    <property type="molecule type" value="Genomic_DNA"/>
</dbReference>
<dbReference type="AlphaFoldDB" id="A0A2N8ZMG6"/>
<keyword evidence="1" id="KW-0175">Coiled coil</keyword>